<evidence type="ECO:0000256" key="9">
    <source>
        <dbReference type="ARBA" id="ARBA00023268"/>
    </source>
</evidence>
<protein>
    <submittedName>
        <fullName evidence="14">3-hydroxyacyl-CoA dehydrogenase NAD-binding domain-containing protein</fullName>
    </submittedName>
</protein>
<dbReference type="SUPFAM" id="SSF51735">
    <property type="entry name" value="NAD(P)-binding Rossmann-fold domains"/>
    <property type="match status" value="1"/>
</dbReference>
<keyword evidence="8" id="KW-0456">Lyase</keyword>
<dbReference type="InterPro" id="IPR050136">
    <property type="entry name" value="FA_oxidation_alpha_subunit"/>
</dbReference>
<evidence type="ECO:0000256" key="4">
    <source>
        <dbReference type="ARBA" id="ARBA00022963"/>
    </source>
</evidence>
<keyword evidence="9" id="KW-0511">Multifunctional enzyme</keyword>
<dbReference type="InterPro" id="IPR006176">
    <property type="entry name" value="3-OHacyl-CoA_DH_NAD-bd"/>
</dbReference>
<dbReference type="SUPFAM" id="SSF52096">
    <property type="entry name" value="ClpP/crotonase"/>
    <property type="match status" value="1"/>
</dbReference>
<name>A0ABV5Y628_ARTRM</name>
<reference evidence="14 15" key="1">
    <citation type="submission" date="2024-09" db="EMBL/GenBank/DDBJ databases">
        <authorList>
            <person name="Sun Q."/>
            <person name="Mori K."/>
        </authorList>
    </citation>
    <scope>NUCLEOTIDE SEQUENCE [LARGE SCALE GENOMIC DNA]</scope>
    <source>
        <strain evidence="14 15">JCM 1334</strain>
    </source>
</reference>
<feature type="domain" description="3-hydroxyacyl-CoA dehydrogenase NAD binding" evidence="13">
    <location>
        <begin position="323"/>
        <end position="500"/>
    </location>
</feature>
<dbReference type="PANTHER" id="PTHR43612:SF3">
    <property type="entry name" value="TRIFUNCTIONAL ENZYME SUBUNIT ALPHA, MITOCHONDRIAL"/>
    <property type="match status" value="1"/>
</dbReference>
<evidence type="ECO:0000259" key="12">
    <source>
        <dbReference type="Pfam" id="PF00725"/>
    </source>
</evidence>
<evidence type="ECO:0000256" key="11">
    <source>
        <dbReference type="SAM" id="MobiDB-lite"/>
    </source>
</evidence>
<dbReference type="Pfam" id="PF00378">
    <property type="entry name" value="ECH_1"/>
    <property type="match status" value="1"/>
</dbReference>
<dbReference type="InterPro" id="IPR036291">
    <property type="entry name" value="NAD(P)-bd_dom_sf"/>
</dbReference>
<dbReference type="CDD" id="cd06558">
    <property type="entry name" value="crotonase-like"/>
    <property type="match status" value="1"/>
</dbReference>
<keyword evidence="5" id="KW-0560">Oxidoreductase</keyword>
<comment type="similarity">
    <text evidence="2">In the central section; belongs to the 3-hydroxyacyl-CoA dehydrogenase family.</text>
</comment>
<evidence type="ECO:0000256" key="2">
    <source>
        <dbReference type="ARBA" id="ARBA00007005"/>
    </source>
</evidence>
<dbReference type="PANTHER" id="PTHR43612">
    <property type="entry name" value="TRIFUNCTIONAL ENZYME SUBUNIT ALPHA"/>
    <property type="match status" value="1"/>
</dbReference>
<keyword evidence="7" id="KW-0443">Lipid metabolism</keyword>
<evidence type="ECO:0000313" key="14">
    <source>
        <dbReference type="EMBL" id="MFB9821905.1"/>
    </source>
</evidence>
<evidence type="ECO:0000256" key="5">
    <source>
        <dbReference type="ARBA" id="ARBA00023002"/>
    </source>
</evidence>
<dbReference type="InterPro" id="IPR029045">
    <property type="entry name" value="ClpP/crotonase-like_dom_sf"/>
</dbReference>
<dbReference type="EMBL" id="JBHMBC010000039">
    <property type="protein sequence ID" value="MFB9821905.1"/>
    <property type="molecule type" value="Genomic_DNA"/>
</dbReference>
<keyword evidence="15" id="KW-1185">Reference proteome</keyword>
<dbReference type="InterPro" id="IPR001753">
    <property type="entry name" value="Enoyl-CoA_hydra/iso"/>
</dbReference>
<evidence type="ECO:0000313" key="15">
    <source>
        <dbReference type="Proteomes" id="UP001589702"/>
    </source>
</evidence>
<dbReference type="InterPro" id="IPR008927">
    <property type="entry name" value="6-PGluconate_DH-like_C_sf"/>
</dbReference>
<dbReference type="Proteomes" id="UP001589702">
    <property type="component" value="Unassembled WGS sequence"/>
</dbReference>
<comment type="catalytic activity">
    <reaction evidence="10">
        <text>a (3S)-3-hydroxyacyl-CoA + NAD(+) = a 3-oxoacyl-CoA + NADH + H(+)</text>
        <dbReference type="Rhea" id="RHEA:22432"/>
        <dbReference type="ChEBI" id="CHEBI:15378"/>
        <dbReference type="ChEBI" id="CHEBI:57318"/>
        <dbReference type="ChEBI" id="CHEBI:57540"/>
        <dbReference type="ChEBI" id="CHEBI:57945"/>
        <dbReference type="ChEBI" id="CHEBI:90726"/>
        <dbReference type="EC" id="1.1.1.35"/>
    </reaction>
</comment>
<keyword evidence="3" id="KW-0276">Fatty acid metabolism</keyword>
<evidence type="ECO:0000256" key="3">
    <source>
        <dbReference type="ARBA" id="ARBA00022832"/>
    </source>
</evidence>
<dbReference type="Gene3D" id="3.90.226.10">
    <property type="entry name" value="2-enoyl-CoA Hydratase, Chain A, domain 1"/>
    <property type="match status" value="1"/>
</dbReference>
<gene>
    <name evidence="14" type="ORF">ACFFP1_20720</name>
</gene>
<proteinExistence type="inferred from homology"/>
<evidence type="ECO:0000256" key="8">
    <source>
        <dbReference type="ARBA" id="ARBA00023239"/>
    </source>
</evidence>
<feature type="compositionally biased region" description="Basic and acidic residues" evidence="11">
    <location>
        <begin position="704"/>
        <end position="720"/>
    </location>
</feature>
<feature type="domain" description="3-hydroxyacyl-CoA dehydrogenase C-terminal" evidence="12">
    <location>
        <begin position="503"/>
        <end position="603"/>
    </location>
</feature>
<keyword evidence="6" id="KW-0520">NAD</keyword>
<dbReference type="Pfam" id="PF00725">
    <property type="entry name" value="3HCDH"/>
    <property type="match status" value="1"/>
</dbReference>
<evidence type="ECO:0000259" key="13">
    <source>
        <dbReference type="Pfam" id="PF02737"/>
    </source>
</evidence>
<accession>A0ABV5Y628</accession>
<sequence>MSESSTITWQQGDDGIVVLTLDDPSSSANTMNEAYVASMEVSLDRLSAEIDSVTGIILASAKKTFFAGGNLEDILSYTPEDNERIAHDSDTVKRQLRRLETLGRPVVSVIAGAALGGGLEIALATHRRIVADVRGAVVGLPEVGLGLLPGGGGVVRTVRLFGVVPAVRDVLLTGRRFSPLEALEFGLVDELVADSEALLPAARAWILANPHAVQPWDVPGYRVPGSDLFWPASGGELGMLSAALRKQTRGAPAPASRAIVAAAVEGALLDIDTAGDIETRYFVSIASGRIAKNLIQSTFFDLQAVNAGGSRPVGIPQRTAQRVAVLGAGMMGAGIAYVSAKAGIDVVLKDMTPEAAGRGKQVAEKIVAGQVERGRITRERGDELLARITPTDDDADLAGADVVVEAVFESVSVKQGVFQAAEAVVAPDALLASNTSTLPITSLAEGVSRPADFIGIHFFLPVDRMPLVEIIVGEKTGDEALARAFDFARQLGKTPIVVDDSRGFFTSRTIITFLNEAVAAVGEGVEPQRVEQAALQAGYPAGPLQLIDELTLTLPQKIRKEAEAAAADERVATVEHGSAAVIDELVDVLGRPGRAGGGGFYDYDADGRRLGLWPGLREAFGSGRTDIAFADLQERMLFAEALEAVHCLDEGVLRSVRDANIGSLLGIGFPSWTGGVLQYISSYEGGPAGFVARADELADRYGDHLRPPASLRERADRGEAYADADVA</sequence>
<dbReference type="Gene3D" id="3.40.50.720">
    <property type="entry name" value="NAD(P)-binding Rossmann-like Domain"/>
    <property type="match status" value="1"/>
</dbReference>
<dbReference type="Pfam" id="PF02737">
    <property type="entry name" value="3HCDH_N"/>
    <property type="match status" value="1"/>
</dbReference>
<evidence type="ECO:0000256" key="1">
    <source>
        <dbReference type="ARBA" id="ARBA00005005"/>
    </source>
</evidence>
<dbReference type="InterPro" id="IPR006108">
    <property type="entry name" value="3HC_DH_C"/>
</dbReference>
<comment type="pathway">
    <text evidence="1">Lipid metabolism; fatty acid beta-oxidation.</text>
</comment>
<dbReference type="Gene3D" id="1.10.1040.50">
    <property type="match status" value="1"/>
</dbReference>
<evidence type="ECO:0000256" key="10">
    <source>
        <dbReference type="ARBA" id="ARBA00049556"/>
    </source>
</evidence>
<comment type="caution">
    <text evidence="14">The sequence shown here is derived from an EMBL/GenBank/DDBJ whole genome shotgun (WGS) entry which is preliminary data.</text>
</comment>
<evidence type="ECO:0000256" key="7">
    <source>
        <dbReference type="ARBA" id="ARBA00023098"/>
    </source>
</evidence>
<dbReference type="RefSeq" id="WP_234750491.1">
    <property type="nucleotide sequence ID" value="NZ_BAAAWN010000001.1"/>
</dbReference>
<evidence type="ECO:0000256" key="6">
    <source>
        <dbReference type="ARBA" id="ARBA00023027"/>
    </source>
</evidence>
<dbReference type="SUPFAM" id="SSF48179">
    <property type="entry name" value="6-phosphogluconate dehydrogenase C-terminal domain-like"/>
    <property type="match status" value="2"/>
</dbReference>
<feature type="region of interest" description="Disordered" evidence="11">
    <location>
        <begin position="704"/>
        <end position="727"/>
    </location>
</feature>
<organism evidence="14 15">
    <name type="scientific">Arthrobacter ramosus</name>
    <dbReference type="NCBI Taxonomy" id="1672"/>
    <lineage>
        <taxon>Bacteria</taxon>
        <taxon>Bacillati</taxon>
        <taxon>Actinomycetota</taxon>
        <taxon>Actinomycetes</taxon>
        <taxon>Micrococcales</taxon>
        <taxon>Micrococcaceae</taxon>
        <taxon>Arthrobacter</taxon>
    </lineage>
</organism>
<keyword evidence="4" id="KW-0442">Lipid degradation</keyword>